<reference evidence="1" key="1">
    <citation type="submission" date="2018-06" db="EMBL/GenBank/DDBJ databases">
        <authorList>
            <person name="Zhirakovskaya E."/>
        </authorList>
    </citation>
    <scope>NUCLEOTIDE SEQUENCE</scope>
</reference>
<gene>
    <name evidence="1" type="ORF">MNBD_BACTEROID03-2457</name>
</gene>
<evidence type="ECO:0000313" key="1">
    <source>
        <dbReference type="EMBL" id="VAW13948.1"/>
    </source>
</evidence>
<sequence length="50" mass="5466">MFSILVKNSFKLFQLAKSRSLLLHPVLPDFIIPDRPTGTGGGGQAGFVFF</sequence>
<name>A0A3B0T7E3_9ZZZZ</name>
<accession>A0A3B0T7E3</accession>
<protein>
    <submittedName>
        <fullName evidence="1">Uncharacterized protein</fullName>
    </submittedName>
</protein>
<organism evidence="1">
    <name type="scientific">hydrothermal vent metagenome</name>
    <dbReference type="NCBI Taxonomy" id="652676"/>
    <lineage>
        <taxon>unclassified sequences</taxon>
        <taxon>metagenomes</taxon>
        <taxon>ecological metagenomes</taxon>
    </lineage>
</organism>
<dbReference type="EMBL" id="UOEL01000111">
    <property type="protein sequence ID" value="VAW13948.1"/>
    <property type="molecule type" value="Genomic_DNA"/>
</dbReference>
<dbReference type="AlphaFoldDB" id="A0A3B0T7E3"/>
<proteinExistence type="predicted"/>